<evidence type="ECO:0000256" key="1">
    <source>
        <dbReference type="ARBA" id="ARBA00001962"/>
    </source>
</evidence>
<dbReference type="Proteomes" id="UP000249829">
    <property type="component" value="Unassembled WGS sequence"/>
</dbReference>
<reference evidence="7 8" key="1">
    <citation type="submission" date="2018-02" db="EMBL/GenBank/DDBJ databases">
        <title>The genomes of Aspergillus section Nigri reveals drivers in fungal speciation.</title>
        <authorList>
            <consortium name="DOE Joint Genome Institute"/>
            <person name="Vesth T.C."/>
            <person name="Nybo J."/>
            <person name="Theobald S."/>
            <person name="Brandl J."/>
            <person name="Frisvad J.C."/>
            <person name="Nielsen K.F."/>
            <person name="Lyhne E.K."/>
            <person name="Kogle M.E."/>
            <person name="Kuo A."/>
            <person name="Riley R."/>
            <person name="Clum A."/>
            <person name="Nolan M."/>
            <person name="Lipzen A."/>
            <person name="Salamov A."/>
            <person name="Henrissat B."/>
            <person name="Wiebenga A."/>
            <person name="De vries R.P."/>
            <person name="Grigoriev I.V."/>
            <person name="Mortensen U.H."/>
            <person name="Andersen M.R."/>
            <person name="Baker S.E."/>
        </authorList>
    </citation>
    <scope>NUCLEOTIDE SEQUENCE [LARGE SCALE GENOMIC DNA]</scope>
    <source>
        <strain evidence="7 8">CBS 115571</strain>
    </source>
</reference>
<gene>
    <name evidence="7" type="ORF">BO99DRAFT_412965</name>
</gene>
<dbReference type="Pfam" id="PF05721">
    <property type="entry name" value="PhyH"/>
    <property type="match status" value="1"/>
</dbReference>
<dbReference type="Gene3D" id="2.60.120.620">
    <property type="entry name" value="q2cbj1_9rhob like domain"/>
    <property type="match status" value="1"/>
</dbReference>
<evidence type="ECO:0000256" key="5">
    <source>
        <dbReference type="ARBA" id="ARBA00023002"/>
    </source>
</evidence>
<evidence type="ECO:0000313" key="8">
    <source>
        <dbReference type="Proteomes" id="UP000249829"/>
    </source>
</evidence>
<name>A0A2V5I4R1_ASPV1</name>
<evidence type="ECO:0000256" key="4">
    <source>
        <dbReference type="ARBA" id="ARBA00022964"/>
    </source>
</evidence>
<proteinExistence type="inferred from homology"/>
<protein>
    <submittedName>
        <fullName evidence="7">PhyH-domain-containing protein</fullName>
    </submittedName>
</protein>
<evidence type="ECO:0000256" key="2">
    <source>
        <dbReference type="ARBA" id="ARBA00005830"/>
    </source>
</evidence>
<evidence type="ECO:0000256" key="3">
    <source>
        <dbReference type="ARBA" id="ARBA00022723"/>
    </source>
</evidence>
<organism evidence="7 8">
    <name type="scientific">Aspergillus violaceofuscus (strain CBS 115571)</name>
    <dbReference type="NCBI Taxonomy" id="1450538"/>
    <lineage>
        <taxon>Eukaryota</taxon>
        <taxon>Fungi</taxon>
        <taxon>Dikarya</taxon>
        <taxon>Ascomycota</taxon>
        <taxon>Pezizomycotina</taxon>
        <taxon>Eurotiomycetes</taxon>
        <taxon>Eurotiomycetidae</taxon>
        <taxon>Eurotiales</taxon>
        <taxon>Aspergillaceae</taxon>
        <taxon>Aspergillus</taxon>
    </lineage>
</organism>
<dbReference type="InterPro" id="IPR008775">
    <property type="entry name" value="Phytyl_CoA_dOase-like"/>
</dbReference>
<sequence length="300" mass="34200">MTITSPTPTSFRRISAKAPVEQILEMFREDGGIVVEDFFTPEQIAKMNREIDPHLAKVTCGTHREVEEEAWITEFHGANTRRLSNLPTLSKTFRDEVLNYDLLHQICEAVFRKESGDYWMCTAQVIEIGPHSKAQELHRDTAEFPGLTKLGPRMDEIQISFFTALTDFTADNGATRGIPKSHLWENYEDWGRDEDAVPAVMKAGDVFFFTGRLCHGGGENRTEDFWRRGISLCFQASYLTPEECYPLIMPREIVESMTPLAQKMCAWRSQYPTLGGGLWQHNYSEVADAIDLKANQPLKQ</sequence>
<evidence type="ECO:0000313" key="7">
    <source>
        <dbReference type="EMBL" id="PYI19087.1"/>
    </source>
</evidence>
<keyword evidence="8" id="KW-1185">Reference proteome</keyword>
<keyword evidence="5" id="KW-0560">Oxidoreductase</keyword>
<dbReference type="SUPFAM" id="SSF51197">
    <property type="entry name" value="Clavaminate synthase-like"/>
    <property type="match status" value="1"/>
</dbReference>
<dbReference type="STRING" id="1450538.A0A2V5I4R1"/>
<evidence type="ECO:0000256" key="6">
    <source>
        <dbReference type="ARBA" id="ARBA00023004"/>
    </source>
</evidence>
<comment type="cofactor">
    <cofactor evidence="1">
        <name>Fe cation</name>
        <dbReference type="ChEBI" id="CHEBI:24875"/>
    </cofactor>
</comment>
<comment type="similarity">
    <text evidence="2">Belongs to the PhyH family.</text>
</comment>
<dbReference type="GO" id="GO:0051213">
    <property type="term" value="F:dioxygenase activity"/>
    <property type="evidence" value="ECO:0007669"/>
    <property type="project" value="UniProtKB-KW"/>
</dbReference>
<dbReference type="AlphaFoldDB" id="A0A2V5I4R1"/>
<dbReference type="PANTHER" id="PTHR20883">
    <property type="entry name" value="PHYTANOYL-COA DIOXYGENASE DOMAIN CONTAINING 1"/>
    <property type="match status" value="1"/>
</dbReference>
<keyword evidence="6" id="KW-0408">Iron</keyword>
<keyword evidence="3" id="KW-0479">Metal-binding</keyword>
<dbReference type="EMBL" id="KZ825138">
    <property type="protein sequence ID" value="PYI19087.1"/>
    <property type="molecule type" value="Genomic_DNA"/>
</dbReference>
<keyword evidence="4" id="KW-0223">Dioxygenase</keyword>
<dbReference type="GO" id="GO:0046872">
    <property type="term" value="F:metal ion binding"/>
    <property type="evidence" value="ECO:0007669"/>
    <property type="project" value="UniProtKB-KW"/>
</dbReference>
<dbReference type="PANTHER" id="PTHR20883:SF19">
    <property type="entry name" value="MULTIFUNCTIONAL DIOXYGENASE AUSE"/>
    <property type="match status" value="1"/>
</dbReference>
<accession>A0A2V5I4R1</accession>
<dbReference type="OMA" id="GHNGDYW"/>